<keyword evidence="4" id="KW-0597">Phosphoprotein</keyword>
<evidence type="ECO:0000256" key="15">
    <source>
        <dbReference type="ARBA" id="ARBA00045668"/>
    </source>
</evidence>
<comment type="caution">
    <text evidence="16">The sequence shown here is derived from an EMBL/GenBank/DDBJ whole genome shotgun (WGS) entry which is preliminary data.</text>
</comment>
<evidence type="ECO:0000256" key="2">
    <source>
        <dbReference type="ARBA" id="ARBA00004374"/>
    </source>
</evidence>
<dbReference type="Pfam" id="PF04930">
    <property type="entry name" value="FUN14"/>
    <property type="match status" value="1"/>
</dbReference>
<comment type="similarity">
    <text evidence="3">Belongs to the FUN14 family.</text>
</comment>
<dbReference type="PANTHER" id="PTHR21346:SF5">
    <property type="entry name" value="FUN14 DOMAIN-CONTAINING PROTEIN 2"/>
    <property type="match status" value="1"/>
</dbReference>
<evidence type="ECO:0000256" key="9">
    <source>
        <dbReference type="ARBA" id="ARBA00023128"/>
    </source>
</evidence>
<keyword evidence="5" id="KW-0812">Transmembrane</keyword>
<evidence type="ECO:0000256" key="3">
    <source>
        <dbReference type="ARBA" id="ARBA00009160"/>
    </source>
</evidence>
<keyword evidence="10" id="KW-0472">Membrane</keyword>
<keyword evidence="8" id="KW-0805">Transcription regulation</keyword>
<dbReference type="EMBL" id="JAFIRN010000008">
    <property type="protein sequence ID" value="KAG5843207.1"/>
    <property type="molecule type" value="Genomic_DNA"/>
</dbReference>
<evidence type="ECO:0000256" key="4">
    <source>
        <dbReference type="ARBA" id="ARBA00022553"/>
    </source>
</evidence>
<evidence type="ECO:0000256" key="13">
    <source>
        <dbReference type="ARBA" id="ARBA00039376"/>
    </source>
</evidence>
<dbReference type="GO" id="GO:0005634">
    <property type="term" value="C:nucleus"/>
    <property type="evidence" value="ECO:0007669"/>
    <property type="project" value="UniProtKB-SubCell"/>
</dbReference>
<evidence type="ECO:0000256" key="7">
    <source>
        <dbReference type="ARBA" id="ARBA00022989"/>
    </source>
</evidence>
<evidence type="ECO:0000256" key="14">
    <source>
        <dbReference type="ARBA" id="ARBA00041722"/>
    </source>
</evidence>
<keyword evidence="11" id="KW-0804">Transcription</keyword>
<keyword evidence="6" id="KW-1000">Mitochondrion outer membrane</keyword>
<evidence type="ECO:0000256" key="5">
    <source>
        <dbReference type="ARBA" id="ARBA00022692"/>
    </source>
</evidence>
<evidence type="ECO:0000256" key="11">
    <source>
        <dbReference type="ARBA" id="ARBA00023163"/>
    </source>
</evidence>
<gene>
    <name evidence="16" type="ORF">ANANG_G00148300</name>
</gene>
<protein>
    <recommendedName>
        <fullName evidence="13">FUN14 domain-containing protein 2</fullName>
    </recommendedName>
    <alternativeName>
        <fullName evidence="14">Hepatitis C virus core-binding protein 6</fullName>
    </alternativeName>
</protein>
<accession>A0A9D3RXU1</accession>
<keyword evidence="9" id="KW-0496">Mitochondrion</keyword>
<dbReference type="AlphaFoldDB" id="A0A9D3RXU1"/>
<dbReference type="InterPro" id="IPR007014">
    <property type="entry name" value="FUN14"/>
</dbReference>
<evidence type="ECO:0000313" key="17">
    <source>
        <dbReference type="Proteomes" id="UP001044222"/>
    </source>
</evidence>
<evidence type="ECO:0000256" key="12">
    <source>
        <dbReference type="ARBA" id="ARBA00023242"/>
    </source>
</evidence>
<proteinExistence type="inferred from homology"/>
<keyword evidence="12" id="KW-0539">Nucleus</keyword>
<evidence type="ECO:0000256" key="6">
    <source>
        <dbReference type="ARBA" id="ARBA00022787"/>
    </source>
</evidence>
<dbReference type="GO" id="GO:0005741">
    <property type="term" value="C:mitochondrial outer membrane"/>
    <property type="evidence" value="ECO:0007669"/>
    <property type="project" value="UniProtKB-SubCell"/>
</dbReference>
<evidence type="ECO:0000256" key="8">
    <source>
        <dbReference type="ARBA" id="ARBA00023015"/>
    </source>
</evidence>
<reference evidence="16" key="1">
    <citation type="submission" date="2021-01" db="EMBL/GenBank/DDBJ databases">
        <title>A chromosome-scale assembly of European eel, Anguilla anguilla.</title>
        <authorList>
            <person name="Henkel C."/>
            <person name="Jong-Raadsen S.A."/>
            <person name="Dufour S."/>
            <person name="Weltzien F.-A."/>
            <person name="Palstra A.P."/>
            <person name="Pelster B."/>
            <person name="Spaink H.P."/>
            <person name="Van Den Thillart G.E."/>
            <person name="Jansen H."/>
            <person name="Zahm M."/>
            <person name="Klopp C."/>
            <person name="Cedric C."/>
            <person name="Louis A."/>
            <person name="Berthelot C."/>
            <person name="Parey E."/>
            <person name="Roest Crollius H."/>
            <person name="Montfort J."/>
            <person name="Robinson-Rechavi M."/>
            <person name="Bucao C."/>
            <person name="Bouchez O."/>
            <person name="Gislard M."/>
            <person name="Lluch J."/>
            <person name="Milhes M."/>
            <person name="Lampietro C."/>
            <person name="Lopez Roques C."/>
            <person name="Donnadieu C."/>
            <person name="Braasch I."/>
            <person name="Desvignes T."/>
            <person name="Postlethwait J."/>
            <person name="Bobe J."/>
            <person name="Guiguen Y."/>
            <person name="Dirks R."/>
        </authorList>
    </citation>
    <scope>NUCLEOTIDE SEQUENCE</scope>
    <source>
        <strain evidence="16">Tag_6206</strain>
        <tissue evidence="16">Liver</tissue>
    </source>
</reference>
<evidence type="ECO:0000313" key="16">
    <source>
        <dbReference type="EMBL" id="KAG5843207.1"/>
    </source>
</evidence>
<comment type="subcellular location">
    <subcellularLocation>
        <location evidence="2">Mitochondrion outer membrane</location>
        <topology evidence="2">Multi-pass membrane protein</topology>
    </subcellularLocation>
    <subcellularLocation>
        <location evidence="1">Nucleus</location>
    </subcellularLocation>
</comment>
<evidence type="ECO:0000256" key="10">
    <source>
        <dbReference type="ARBA" id="ARBA00023136"/>
    </source>
</evidence>
<keyword evidence="17" id="KW-1185">Reference proteome</keyword>
<sequence>MSGQKDTGEETFDVMELAEYAKKQNWWNRAFGKKDSGPAAEKYSVAKQLVIGGVTGWCAGYLFQKVGKLAASAVGGGFILLQIANHTGYITVDWKRVEKDVNKAKKQLKLSAEKPPKEVRTKAQEVQSFVKKNLVLSGGFAGGFLIGLAS</sequence>
<keyword evidence="7" id="KW-1133">Transmembrane helix</keyword>
<dbReference type="Proteomes" id="UP001044222">
    <property type="component" value="Chromosome 8"/>
</dbReference>
<comment type="function">
    <text evidence="15">Binds directly and specifically 1,2-Diacyl-sn-glycero-3-phospho-(1'-myo-inositol-3',4',5'-bisphosphate) (PIP3) leading to the recruitment of PIP3 to mitochondria and may play a role in the regulation of the platelet activation via AKT/GSK3B/cGMP signaling pathways. May act as transcription factor that regulates SREBP1 (isoform SREBP-1C) expression in order to modulate triglyceride (TG) homeostasis in hepatocytes.</text>
</comment>
<dbReference type="PANTHER" id="PTHR21346">
    <property type="entry name" value="FUN14 DOMAIN CONTAINING"/>
    <property type="match status" value="1"/>
</dbReference>
<evidence type="ECO:0000256" key="1">
    <source>
        <dbReference type="ARBA" id="ARBA00004123"/>
    </source>
</evidence>
<name>A0A9D3RXU1_ANGAN</name>
<organism evidence="16 17">
    <name type="scientific">Anguilla anguilla</name>
    <name type="common">European freshwater eel</name>
    <name type="synonym">Muraena anguilla</name>
    <dbReference type="NCBI Taxonomy" id="7936"/>
    <lineage>
        <taxon>Eukaryota</taxon>
        <taxon>Metazoa</taxon>
        <taxon>Chordata</taxon>
        <taxon>Craniata</taxon>
        <taxon>Vertebrata</taxon>
        <taxon>Euteleostomi</taxon>
        <taxon>Actinopterygii</taxon>
        <taxon>Neopterygii</taxon>
        <taxon>Teleostei</taxon>
        <taxon>Anguilliformes</taxon>
        <taxon>Anguillidae</taxon>
        <taxon>Anguilla</taxon>
    </lineage>
</organism>
<dbReference type="GO" id="GO:0000422">
    <property type="term" value="P:autophagy of mitochondrion"/>
    <property type="evidence" value="ECO:0007669"/>
    <property type="project" value="TreeGrafter"/>
</dbReference>